<dbReference type="OrthoDB" id="7619731at2"/>
<evidence type="ECO:0000313" key="1">
    <source>
        <dbReference type="EMBL" id="AQP53581.1"/>
    </source>
</evidence>
<protein>
    <submittedName>
        <fullName evidence="1">Uncharacterized protein</fullName>
    </submittedName>
</protein>
<name>A0A1Q2D5L2_9ENTE</name>
<dbReference type="InterPro" id="IPR021247">
    <property type="entry name" value="DUF2785"/>
</dbReference>
<sequence length="259" mass="29736">MKVALSTLTFTNEEIEWLMEQIGSEEPTIRDNLVFTLLGRGLSEGALTQEQFAYVSTQSMAKDLIRYRLDTKLPATLTRSFTALLNGFIVQVDGSEQSPYHHLLMPEVRDYFWLSASQYLYQETDRTGYSPQYGWVHAFAHAGDYLSKVVGHDLFNQSFMPDVLDSLTFVITSSRQPFTDGKGRRLAQALVTGLIQEKLTQEQLAQWIQSHYFALEELSDFYQLALFEDMLAYVYFHTLDTLVLTDDLQTALLGYLKKY</sequence>
<reference evidence="1 2" key="1">
    <citation type="journal article" date="2010" name="Int. J. Syst. Evol. Microbiol.">
        <title>Vagococcus penaei sp. nov., isolated from spoilage microbiota of cooked shrimp (Penaeus vannamei).</title>
        <authorList>
            <person name="Jaffres E."/>
            <person name="Prevost H."/>
            <person name="Rossero A."/>
            <person name="Joffraud J.J."/>
            <person name="Dousset X."/>
        </authorList>
    </citation>
    <scope>NUCLEOTIDE SEQUENCE [LARGE SCALE GENOMIC DNA]</scope>
    <source>
        <strain evidence="1 2">CD276</strain>
    </source>
</reference>
<accession>A0A1Q2D5L2</accession>
<proteinExistence type="predicted"/>
<evidence type="ECO:0000313" key="2">
    <source>
        <dbReference type="Proteomes" id="UP000188246"/>
    </source>
</evidence>
<dbReference type="KEGG" id="vpi:BW732_04610"/>
<dbReference type="Proteomes" id="UP000188246">
    <property type="component" value="Chromosome"/>
</dbReference>
<gene>
    <name evidence="1" type="ORF">BW732_04610</name>
</gene>
<dbReference type="STRING" id="633807.BW732_04610"/>
<organism evidence="1 2">
    <name type="scientific">Vagococcus penaei</name>
    <dbReference type="NCBI Taxonomy" id="633807"/>
    <lineage>
        <taxon>Bacteria</taxon>
        <taxon>Bacillati</taxon>
        <taxon>Bacillota</taxon>
        <taxon>Bacilli</taxon>
        <taxon>Lactobacillales</taxon>
        <taxon>Enterococcaceae</taxon>
        <taxon>Vagococcus</taxon>
    </lineage>
</organism>
<keyword evidence="2" id="KW-1185">Reference proteome</keyword>
<dbReference type="EMBL" id="CP019609">
    <property type="protein sequence ID" value="AQP53581.1"/>
    <property type="molecule type" value="Genomic_DNA"/>
</dbReference>
<dbReference type="Pfam" id="PF10978">
    <property type="entry name" value="DUF2785"/>
    <property type="match status" value="1"/>
</dbReference>
<dbReference type="AlphaFoldDB" id="A0A1Q2D5L2"/>
<dbReference type="RefSeq" id="WP_077275672.1">
    <property type="nucleotide sequence ID" value="NZ_NGJV01000001.1"/>
</dbReference>